<gene>
    <name evidence="2" type="ORF">NEH16_32560</name>
</gene>
<feature type="domain" description="A-factor biosynthesis hotdog" evidence="1">
    <location>
        <begin position="196"/>
        <end position="313"/>
    </location>
</feature>
<accession>A0ABY6Q2E4</accession>
<dbReference type="Proteomes" id="UP001164963">
    <property type="component" value="Chromosome"/>
</dbReference>
<sequence>MSLTTAEARTALPAAPRLTSTVAKEYVHRDSVAEVFLTGCDSRDGMNFALTGQWPRAHTMFRSQDGTSHDPLQIAETFRQAGIYVSHVELGVPLGHNFVMSSITYTADPENLLIASGPTDFDLDTRCTDIVRRRGIASRVAFEFALRRGGRSLAGGTGQISVIPPAVYNRLRQNSAAQPPLTEPHPARNPLPPAMVGRPFTTDVVLSPAPGAAPGGSPRWLLTPDLDHPILFDHKGDHVPGMVLLEAARQAACAVMAPRTFTPAAAANDFHQYAELDRPCWIEVTRVEHESGNMVTVEVTGHQDGKNVFTSVLTGPVD</sequence>
<feature type="domain" description="A-factor biosynthesis hotdog" evidence="1">
    <location>
        <begin position="26"/>
        <end position="161"/>
    </location>
</feature>
<dbReference type="InterPro" id="IPR047757">
    <property type="entry name" value="AfsA-like"/>
</dbReference>
<dbReference type="RefSeq" id="WP_265546748.1">
    <property type="nucleotide sequence ID" value="NZ_CP098740.1"/>
</dbReference>
<dbReference type="EMBL" id="CP098740">
    <property type="protein sequence ID" value="UZK58189.1"/>
    <property type="molecule type" value="Genomic_DNA"/>
</dbReference>
<keyword evidence="3" id="KW-1185">Reference proteome</keyword>
<evidence type="ECO:0000313" key="2">
    <source>
        <dbReference type="EMBL" id="UZK58189.1"/>
    </source>
</evidence>
<name>A0ABY6Q2E4_9ACTN</name>
<evidence type="ECO:0000313" key="3">
    <source>
        <dbReference type="Proteomes" id="UP001164963"/>
    </source>
</evidence>
<organism evidence="2 3">
    <name type="scientific">Streptomyces drozdowiczii</name>
    <dbReference type="NCBI Taxonomy" id="202862"/>
    <lineage>
        <taxon>Bacteria</taxon>
        <taxon>Bacillati</taxon>
        <taxon>Actinomycetota</taxon>
        <taxon>Actinomycetes</taxon>
        <taxon>Kitasatosporales</taxon>
        <taxon>Streptomycetaceae</taxon>
        <taxon>Streptomyces</taxon>
    </lineage>
</organism>
<protein>
    <recommendedName>
        <fullName evidence="1">A-factor biosynthesis hotdog domain-containing protein</fullName>
    </recommendedName>
</protein>
<evidence type="ECO:0000259" key="1">
    <source>
        <dbReference type="Pfam" id="PF03756"/>
    </source>
</evidence>
<dbReference type="Pfam" id="PF03756">
    <property type="entry name" value="AfsA"/>
    <property type="match status" value="2"/>
</dbReference>
<dbReference type="InterPro" id="IPR005509">
    <property type="entry name" value="AfsA_hotdog_dom"/>
</dbReference>
<reference evidence="2" key="1">
    <citation type="journal article" date="2022" name="Front. Microbiol.">
        <title>Mirubactin C rescues the lethal effect of cell wall biosynthesis mutations in Bacillus subtilis.</title>
        <authorList>
            <person name="Kepplinger B."/>
            <person name="Wen X."/>
            <person name="Tyler A.R."/>
            <person name="Kim B.Y."/>
            <person name="Brown J."/>
            <person name="Banks P."/>
            <person name="Dashti Y."/>
            <person name="Mackenzie E.S."/>
            <person name="Wills C."/>
            <person name="Kawai Y."/>
            <person name="Waldron K.J."/>
            <person name="Allenby N.E.E."/>
            <person name="Wu L.J."/>
            <person name="Hall M.J."/>
            <person name="Errington J."/>
        </authorList>
    </citation>
    <scope>NUCLEOTIDE SEQUENCE</scope>
    <source>
        <strain evidence="2">MDA8-470</strain>
    </source>
</reference>
<proteinExistence type="predicted"/>
<dbReference type="SUPFAM" id="SSF54637">
    <property type="entry name" value="Thioesterase/thiol ester dehydrase-isomerase"/>
    <property type="match status" value="1"/>
</dbReference>
<dbReference type="InterPro" id="IPR029069">
    <property type="entry name" value="HotDog_dom_sf"/>
</dbReference>
<dbReference type="NCBIfam" id="NF041195">
    <property type="entry name" value="ScbA_BarX_GamBu"/>
    <property type="match status" value="1"/>
</dbReference>